<name>A0AA97AQP5_9CYAN</name>
<protein>
    <submittedName>
        <fullName evidence="1">Uncharacterized protein</fullName>
    </submittedName>
</protein>
<reference evidence="1" key="1">
    <citation type="submission" date="2020-05" db="EMBL/GenBank/DDBJ databases">
        <authorList>
            <person name="Zhu T."/>
            <person name="Keshari N."/>
            <person name="Lu X."/>
        </authorList>
    </citation>
    <scope>NUCLEOTIDE SEQUENCE</scope>
    <source>
        <strain evidence="1">NK1-12</strain>
    </source>
</reference>
<organism evidence="1">
    <name type="scientific">Leptolyngbya sp. NK1-12</name>
    <dbReference type="NCBI Taxonomy" id="2547451"/>
    <lineage>
        <taxon>Bacteria</taxon>
        <taxon>Bacillati</taxon>
        <taxon>Cyanobacteriota</taxon>
        <taxon>Cyanophyceae</taxon>
        <taxon>Leptolyngbyales</taxon>
        <taxon>Leptolyngbyaceae</taxon>
        <taxon>Leptolyngbya group</taxon>
        <taxon>Leptolyngbya</taxon>
    </lineage>
</organism>
<gene>
    <name evidence="1" type="ORF">HJG54_14485</name>
</gene>
<dbReference type="AlphaFoldDB" id="A0AA97AQP5"/>
<accession>A0AA97AQP5</accession>
<sequence length="127" mass="14140">MTNTRGFYIRNVWPPCLWVFPFGLQTVVICTAQSPFPFIAISQLSHGLLFCSQSDQWLLPGSNPVGLVEAIVEFLHRLNMEALRIGVCSRQVVATGVKQQAIPISREVNREIGSLSLIGCSPFHQTR</sequence>
<dbReference type="RefSeq" id="WP_316429474.1">
    <property type="nucleotide sequence ID" value="NZ_CP053586.1"/>
</dbReference>
<proteinExistence type="predicted"/>
<evidence type="ECO:0000313" key="1">
    <source>
        <dbReference type="EMBL" id="WNZ23943.1"/>
    </source>
</evidence>
<dbReference type="EMBL" id="CP053586">
    <property type="protein sequence ID" value="WNZ23943.1"/>
    <property type="molecule type" value="Genomic_DNA"/>
</dbReference>